<dbReference type="Proteomes" id="UP000584374">
    <property type="component" value="Unassembled WGS sequence"/>
</dbReference>
<dbReference type="EMBL" id="JACHIW010000001">
    <property type="protein sequence ID" value="MBB5154542.1"/>
    <property type="molecule type" value="Genomic_DNA"/>
</dbReference>
<accession>A0A840PW89</accession>
<protein>
    <recommendedName>
        <fullName evidence="4">DUF2993 domain-containing protein</fullName>
    </recommendedName>
</protein>
<proteinExistence type="predicted"/>
<reference evidence="2 3" key="1">
    <citation type="submission" date="2020-08" db="EMBL/GenBank/DDBJ databases">
        <title>Sequencing the genomes of 1000 actinobacteria strains.</title>
        <authorList>
            <person name="Klenk H.-P."/>
        </authorList>
    </citation>
    <scope>NUCLEOTIDE SEQUENCE [LARGE SCALE GENOMIC DNA]</scope>
    <source>
        <strain evidence="2 3">DSM 45584</strain>
    </source>
</reference>
<evidence type="ECO:0000256" key="1">
    <source>
        <dbReference type="SAM" id="Phobius"/>
    </source>
</evidence>
<name>A0A840PW89_9PSEU</name>
<dbReference type="AlphaFoldDB" id="A0A840PW89"/>
<dbReference type="Pfam" id="PF11209">
    <property type="entry name" value="LmeA"/>
    <property type="match status" value="1"/>
</dbReference>
<evidence type="ECO:0008006" key="4">
    <source>
        <dbReference type="Google" id="ProtNLM"/>
    </source>
</evidence>
<keyword evidence="1" id="KW-0812">Transmembrane</keyword>
<keyword evidence="1" id="KW-1133">Transmembrane helix</keyword>
<feature type="transmembrane region" description="Helical" evidence="1">
    <location>
        <begin position="23"/>
        <end position="45"/>
    </location>
</feature>
<organism evidence="2 3">
    <name type="scientific">Saccharopolyspora phatthalungensis</name>
    <dbReference type="NCBI Taxonomy" id="664693"/>
    <lineage>
        <taxon>Bacteria</taxon>
        <taxon>Bacillati</taxon>
        <taxon>Actinomycetota</taxon>
        <taxon>Actinomycetes</taxon>
        <taxon>Pseudonocardiales</taxon>
        <taxon>Pseudonocardiaceae</taxon>
        <taxon>Saccharopolyspora</taxon>
    </lineage>
</organism>
<comment type="caution">
    <text evidence="2">The sequence shown here is derived from an EMBL/GenBank/DDBJ whole genome shotgun (WGS) entry which is preliminary data.</text>
</comment>
<gene>
    <name evidence="2" type="ORF">BJ970_002076</name>
</gene>
<dbReference type="InterPro" id="IPR021373">
    <property type="entry name" value="DUF2993"/>
</dbReference>
<evidence type="ECO:0000313" key="3">
    <source>
        <dbReference type="Proteomes" id="UP000584374"/>
    </source>
</evidence>
<sequence length="286" mass="30044">MLTGKSSAIKPGPDRTDRSVKKLAISLVIIFGLLIGADFGAAAIAEYQVAKRVAAKLHLRETPDVRINGFPFLTQVIAGNYRDVQLAANAVQVGRFNEVGIEADLHGARVSTADVVAGTADHVTIDQLDGRVKLKASDIARLIGIQDLTIEPAAKDALADDDGKLSSADEQLAAGTDDTKAVVQLDGTVNIAGSANKVRVIAVLSLVNGKMQIDPRKLDLNNSAFGPIELPKLFEQSVLKKFSTTLDPGMLPFEIKPTAVRAERGALVIEGTADNVTISGSGVTTG</sequence>
<evidence type="ECO:0000313" key="2">
    <source>
        <dbReference type="EMBL" id="MBB5154542.1"/>
    </source>
</evidence>
<keyword evidence="3" id="KW-1185">Reference proteome</keyword>
<keyword evidence="1" id="KW-0472">Membrane</keyword>